<dbReference type="InterPro" id="IPR005269">
    <property type="entry name" value="LOG"/>
</dbReference>
<keyword evidence="2" id="KW-0203">Cytokinin biosynthesis</keyword>
<dbReference type="SUPFAM" id="SSF102405">
    <property type="entry name" value="MCP/YpsA-like"/>
    <property type="match status" value="1"/>
</dbReference>
<dbReference type="Pfam" id="PF03641">
    <property type="entry name" value="Lysine_decarbox"/>
    <property type="match status" value="1"/>
</dbReference>
<organism evidence="3 4">
    <name type="scientific">Aliidiomarina shirensis</name>
    <dbReference type="NCBI Taxonomy" id="1048642"/>
    <lineage>
        <taxon>Bacteria</taxon>
        <taxon>Pseudomonadati</taxon>
        <taxon>Pseudomonadota</taxon>
        <taxon>Gammaproteobacteria</taxon>
        <taxon>Alteromonadales</taxon>
        <taxon>Idiomarinaceae</taxon>
        <taxon>Aliidiomarina</taxon>
    </lineage>
</organism>
<dbReference type="RefSeq" id="WP_126806100.1">
    <property type="nucleotide sequence ID" value="NZ_PIPP01000001.1"/>
</dbReference>
<comment type="similarity">
    <text evidence="2">Belongs to the LOG family.</text>
</comment>
<dbReference type="OrthoDB" id="9801098at2"/>
<name>A0A432WYF9_9GAMM</name>
<dbReference type="NCBIfam" id="TIGR00730">
    <property type="entry name" value="Rossman fold protein, TIGR00730 family"/>
    <property type="match status" value="1"/>
</dbReference>
<gene>
    <name evidence="3" type="ORF">CWE13_04045</name>
</gene>
<dbReference type="InterPro" id="IPR031100">
    <property type="entry name" value="LOG_fam"/>
</dbReference>
<reference evidence="4" key="1">
    <citation type="journal article" date="2018" name="Front. Microbiol.">
        <title>Genome-Based Analysis Reveals the Taxonomy and Diversity of the Family Idiomarinaceae.</title>
        <authorList>
            <person name="Liu Y."/>
            <person name="Lai Q."/>
            <person name="Shao Z."/>
        </authorList>
    </citation>
    <scope>NUCLEOTIDE SEQUENCE [LARGE SCALE GENOMIC DNA]</scope>
    <source>
        <strain evidence="4">AIS</strain>
    </source>
</reference>
<sequence length="263" mass="29517">MAKNAFNRVNEQNEPDLTISEQAQQKEMQRAEHLATEWMLAEETFNGEDVLHTISIFGSARIPAPESCAQKNPCESMSPYYQQARELSFQIGEYIERNGLTQTRLITGGGPGIMEASSRGAHEAGHSSIGLNIALPHEQRLNPFIAAKHSINFQYFALRKMHFLKRAKALIVFPGGFGTLDELFETLTLIQTGKMPRIPVFLYGEKFWNGLINLELLAEHHLIDAEDLALYHLVDSVDDAWKEIKPILLSLHQVAAESTTQST</sequence>
<dbReference type="InterPro" id="IPR052341">
    <property type="entry name" value="LOG_family_nucleotidases"/>
</dbReference>
<proteinExistence type="inferred from homology"/>
<dbReference type="PANTHER" id="PTHR43393:SF3">
    <property type="entry name" value="LYSINE DECARBOXYLASE-LIKE PROTEIN"/>
    <property type="match status" value="1"/>
</dbReference>
<dbReference type="GO" id="GO:0009691">
    <property type="term" value="P:cytokinin biosynthetic process"/>
    <property type="evidence" value="ECO:0007669"/>
    <property type="project" value="UniProtKB-UniRule"/>
</dbReference>
<evidence type="ECO:0000256" key="2">
    <source>
        <dbReference type="RuleBase" id="RU363015"/>
    </source>
</evidence>
<comment type="caution">
    <text evidence="3">The sequence shown here is derived from an EMBL/GenBank/DDBJ whole genome shotgun (WGS) entry which is preliminary data.</text>
</comment>
<dbReference type="AlphaFoldDB" id="A0A432WYF9"/>
<dbReference type="Gene3D" id="3.40.50.450">
    <property type="match status" value="1"/>
</dbReference>
<evidence type="ECO:0000313" key="3">
    <source>
        <dbReference type="EMBL" id="RUO38813.1"/>
    </source>
</evidence>
<dbReference type="GO" id="GO:0005829">
    <property type="term" value="C:cytosol"/>
    <property type="evidence" value="ECO:0007669"/>
    <property type="project" value="TreeGrafter"/>
</dbReference>
<evidence type="ECO:0000256" key="1">
    <source>
        <dbReference type="ARBA" id="ARBA00000274"/>
    </source>
</evidence>
<accession>A0A432WYF9</accession>
<keyword evidence="4" id="KW-1185">Reference proteome</keyword>
<dbReference type="Proteomes" id="UP000286934">
    <property type="component" value="Unassembled WGS sequence"/>
</dbReference>
<dbReference type="GO" id="GO:0008714">
    <property type="term" value="F:AMP nucleosidase activity"/>
    <property type="evidence" value="ECO:0007669"/>
    <property type="project" value="UniProtKB-EC"/>
</dbReference>
<protein>
    <recommendedName>
        <fullName evidence="2">Cytokinin riboside 5'-monophosphate phosphoribohydrolase</fullName>
        <ecNumber evidence="2">3.2.2.n1</ecNumber>
    </recommendedName>
</protein>
<dbReference type="PANTHER" id="PTHR43393">
    <property type="entry name" value="CYTOKININ RIBOSIDE 5'-MONOPHOSPHATE PHOSPHORIBOHYDROLASE"/>
    <property type="match status" value="1"/>
</dbReference>
<comment type="catalytic activity">
    <reaction evidence="1">
        <text>AMP + H2O = D-ribose 5-phosphate + adenine</text>
        <dbReference type="Rhea" id="RHEA:20129"/>
        <dbReference type="ChEBI" id="CHEBI:15377"/>
        <dbReference type="ChEBI" id="CHEBI:16708"/>
        <dbReference type="ChEBI" id="CHEBI:78346"/>
        <dbReference type="ChEBI" id="CHEBI:456215"/>
        <dbReference type="EC" id="3.2.2.4"/>
    </reaction>
</comment>
<keyword evidence="2" id="KW-0378">Hydrolase</keyword>
<dbReference type="EMBL" id="PIPP01000001">
    <property type="protein sequence ID" value="RUO38813.1"/>
    <property type="molecule type" value="Genomic_DNA"/>
</dbReference>
<dbReference type="EC" id="3.2.2.n1" evidence="2"/>
<evidence type="ECO:0000313" key="4">
    <source>
        <dbReference type="Proteomes" id="UP000286934"/>
    </source>
</evidence>